<dbReference type="Pfam" id="PF13490">
    <property type="entry name" value="zf-HC2"/>
    <property type="match status" value="1"/>
</dbReference>
<evidence type="ECO:0000256" key="2">
    <source>
        <dbReference type="ARBA" id="ARBA00024438"/>
    </source>
</evidence>
<keyword evidence="3" id="KW-1133">Transmembrane helix</keyword>
<keyword evidence="3" id="KW-0472">Membrane</keyword>
<organism evidence="5 6">
    <name type="scientific">Kroppenstedtia pulmonis</name>
    <dbReference type="NCBI Taxonomy" id="1380685"/>
    <lineage>
        <taxon>Bacteria</taxon>
        <taxon>Bacillati</taxon>
        <taxon>Bacillota</taxon>
        <taxon>Bacilli</taxon>
        <taxon>Bacillales</taxon>
        <taxon>Thermoactinomycetaceae</taxon>
        <taxon>Kroppenstedtia</taxon>
    </lineage>
</organism>
<dbReference type="Proteomes" id="UP000503088">
    <property type="component" value="Chromosome"/>
</dbReference>
<dbReference type="AlphaFoldDB" id="A0A7D4BIA7"/>
<comment type="similarity">
    <text evidence="1">Belongs to the zinc-associated anti-sigma factor (ZAS) superfamily. Anti-sigma-W factor family.</text>
</comment>
<feature type="transmembrane region" description="Helical" evidence="3">
    <location>
        <begin position="64"/>
        <end position="86"/>
    </location>
</feature>
<dbReference type="RefSeq" id="WP_173223698.1">
    <property type="nucleotide sequence ID" value="NZ_CP048104.1"/>
</dbReference>
<reference evidence="5 6" key="1">
    <citation type="submission" date="2020-01" db="EMBL/GenBank/DDBJ databases">
        <authorList>
            <person name="Gulvik C.A."/>
            <person name="Batra D.G."/>
        </authorList>
    </citation>
    <scope>NUCLEOTIDE SEQUENCE [LARGE SCALE GENOMIC DNA]</scope>
    <source>
        <strain evidence="5 6">W9323</strain>
    </source>
</reference>
<dbReference type="InterPro" id="IPR027383">
    <property type="entry name" value="Znf_put"/>
</dbReference>
<keyword evidence="3" id="KW-0812">Transmembrane</keyword>
<evidence type="ECO:0000313" key="5">
    <source>
        <dbReference type="EMBL" id="QKG85235.1"/>
    </source>
</evidence>
<dbReference type="KEGG" id="kpul:GXN76_12630"/>
<evidence type="ECO:0000259" key="4">
    <source>
        <dbReference type="Pfam" id="PF13490"/>
    </source>
</evidence>
<evidence type="ECO:0000256" key="1">
    <source>
        <dbReference type="ARBA" id="ARBA00024353"/>
    </source>
</evidence>
<accession>A0A7D4BIA7</accession>
<name>A0A7D4BIA7_9BACL</name>
<dbReference type="InterPro" id="IPR041916">
    <property type="entry name" value="Anti_sigma_zinc_sf"/>
</dbReference>
<feature type="domain" description="Putative zinc-finger" evidence="4">
    <location>
        <begin position="3"/>
        <end position="37"/>
    </location>
</feature>
<dbReference type="EMBL" id="CP048104">
    <property type="protein sequence ID" value="QKG85235.1"/>
    <property type="molecule type" value="Genomic_DNA"/>
</dbReference>
<sequence length="240" mass="28344">MSCRDMDRLIQLYVDQDIDEEEKERLRDHVSQCDSCRQSLQEMVALVHSLEEIRRSMEPRRPTVILNYFIKWAAVYTAIAFLVYFVPQMEQHKMEEYGTESMHVHSTVTVLATGSEKLHIPDSDYIQVMRPRNLGQELDIDTALVYPSAVPSLLEDEQDWYKRIKRFVFVKVPDPDTLKYLLLSAGFSKEELLDRDWKRDRFPTSVILTTGKQYYLETFTFPDNEKNISRWFDQLATTTQ</sequence>
<evidence type="ECO:0000256" key="3">
    <source>
        <dbReference type="SAM" id="Phobius"/>
    </source>
</evidence>
<keyword evidence="6" id="KW-1185">Reference proteome</keyword>
<protein>
    <recommendedName>
        <fullName evidence="2">Anti-sigma-W factor RsiW</fullName>
    </recommendedName>
</protein>
<dbReference type="Gene3D" id="1.10.10.1320">
    <property type="entry name" value="Anti-sigma factor, zinc-finger domain"/>
    <property type="match status" value="1"/>
</dbReference>
<proteinExistence type="inferred from homology"/>
<evidence type="ECO:0000313" key="6">
    <source>
        <dbReference type="Proteomes" id="UP000503088"/>
    </source>
</evidence>
<gene>
    <name evidence="5" type="ORF">GXN76_12630</name>
</gene>